<reference evidence="2" key="1">
    <citation type="journal article" date="2020" name="Stud. Mycol.">
        <title>101 Dothideomycetes genomes: a test case for predicting lifestyles and emergence of pathogens.</title>
        <authorList>
            <person name="Haridas S."/>
            <person name="Albert R."/>
            <person name="Binder M."/>
            <person name="Bloem J."/>
            <person name="Labutti K."/>
            <person name="Salamov A."/>
            <person name="Andreopoulos B."/>
            <person name="Baker S."/>
            <person name="Barry K."/>
            <person name="Bills G."/>
            <person name="Bluhm B."/>
            <person name="Cannon C."/>
            <person name="Castanera R."/>
            <person name="Culley D."/>
            <person name="Daum C."/>
            <person name="Ezra D."/>
            <person name="Gonzalez J."/>
            <person name="Henrissat B."/>
            <person name="Kuo A."/>
            <person name="Liang C."/>
            <person name="Lipzen A."/>
            <person name="Lutzoni F."/>
            <person name="Magnuson J."/>
            <person name="Mondo S."/>
            <person name="Nolan M."/>
            <person name="Ohm R."/>
            <person name="Pangilinan J."/>
            <person name="Park H.-J."/>
            <person name="Ramirez L."/>
            <person name="Alfaro M."/>
            <person name="Sun H."/>
            <person name="Tritt A."/>
            <person name="Yoshinaga Y."/>
            <person name="Zwiers L.-H."/>
            <person name="Turgeon B."/>
            <person name="Goodwin S."/>
            <person name="Spatafora J."/>
            <person name="Crous P."/>
            <person name="Grigoriev I."/>
        </authorList>
    </citation>
    <scope>NUCLEOTIDE SEQUENCE</scope>
    <source>
        <strain evidence="2">CBS 122367</strain>
    </source>
</reference>
<evidence type="ECO:0000313" key="3">
    <source>
        <dbReference type="Proteomes" id="UP000799291"/>
    </source>
</evidence>
<keyword evidence="3" id="KW-1185">Reference proteome</keyword>
<dbReference type="EMBL" id="MU005599">
    <property type="protein sequence ID" value="KAF2680008.1"/>
    <property type="molecule type" value="Genomic_DNA"/>
</dbReference>
<evidence type="ECO:0000313" key="2">
    <source>
        <dbReference type="EMBL" id="KAF2680008.1"/>
    </source>
</evidence>
<organism evidence="2 3">
    <name type="scientific">Lentithecium fluviatile CBS 122367</name>
    <dbReference type="NCBI Taxonomy" id="1168545"/>
    <lineage>
        <taxon>Eukaryota</taxon>
        <taxon>Fungi</taxon>
        <taxon>Dikarya</taxon>
        <taxon>Ascomycota</taxon>
        <taxon>Pezizomycotina</taxon>
        <taxon>Dothideomycetes</taxon>
        <taxon>Pleosporomycetidae</taxon>
        <taxon>Pleosporales</taxon>
        <taxon>Massarineae</taxon>
        <taxon>Lentitheciaceae</taxon>
        <taxon>Lentithecium</taxon>
    </lineage>
</organism>
<evidence type="ECO:0000256" key="1">
    <source>
        <dbReference type="SAM" id="MobiDB-lite"/>
    </source>
</evidence>
<gene>
    <name evidence="2" type="ORF">K458DRAFT_393283</name>
</gene>
<accession>A0A6G1IPI3</accession>
<dbReference type="AlphaFoldDB" id="A0A6G1IPI3"/>
<dbReference type="Proteomes" id="UP000799291">
    <property type="component" value="Unassembled WGS sequence"/>
</dbReference>
<sequence length="159" mass="17096">MSDNTKSQTPAYITKPRPAQAPTPAKVEIKIFVAKATDADELASLKNAARHYYESIPITAIGKPSIEAKFLPYVIRESRLWVATLVNSDSSEGAIIGFIIIFTPLAEWAPERSSTSPHWSLIQGVVGGGGKDHFLSVKVLLGAGIVGKGGDARQVDRRP</sequence>
<feature type="region of interest" description="Disordered" evidence="1">
    <location>
        <begin position="1"/>
        <end position="20"/>
    </location>
</feature>
<feature type="compositionally biased region" description="Polar residues" evidence="1">
    <location>
        <begin position="1"/>
        <end position="11"/>
    </location>
</feature>
<proteinExistence type="predicted"/>
<protein>
    <submittedName>
        <fullName evidence="2">Uncharacterized protein</fullName>
    </submittedName>
</protein>
<name>A0A6G1IPI3_9PLEO</name>